<feature type="transmembrane region" description="Helical" evidence="1">
    <location>
        <begin position="864"/>
        <end position="883"/>
    </location>
</feature>
<keyword evidence="3" id="KW-1185">Reference proteome</keyword>
<dbReference type="SUPFAM" id="SSF82866">
    <property type="entry name" value="Multidrug efflux transporter AcrB transmembrane domain"/>
    <property type="match status" value="2"/>
</dbReference>
<dbReference type="PANTHER" id="PTHR32063">
    <property type="match status" value="1"/>
</dbReference>
<evidence type="ECO:0000256" key="1">
    <source>
        <dbReference type="SAM" id="Phobius"/>
    </source>
</evidence>
<dbReference type="PANTHER" id="PTHR32063:SF0">
    <property type="entry name" value="SWARMING MOTILITY PROTEIN SWRC"/>
    <property type="match status" value="1"/>
</dbReference>
<keyword evidence="1" id="KW-0812">Transmembrane</keyword>
<dbReference type="Gene3D" id="3.30.2090.10">
    <property type="entry name" value="Multidrug efflux transporter AcrB TolC docking domain, DN and DC subdomains"/>
    <property type="match status" value="2"/>
</dbReference>
<dbReference type="Proteomes" id="UP001165427">
    <property type="component" value="Unassembled WGS sequence"/>
</dbReference>
<feature type="transmembrane region" description="Helical" evidence="1">
    <location>
        <begin position="12"/>
        <end position="34"/>
    </location>
</feature>
<feature type="transmembrane region" description="Helical" evidence="1">
    <location>
        <begin position="997"/>
        <end position="1020"/>
    </location>
</feature>
<feature type="transmembrane region" description="Helical" evidence="1">
    <location>
        <begin position="331"/>
        <end position="350"/>
    </location>
</feature>
<feature type="transmembrane region" description="Helical" evidence="1">
    <location>
        <begin position="383"/>
        <end position="407"/>
    </location>
</feature>
<feature type="transmembrane region" description="Helical" evidence="1">
    <location>
        <begin position="357"/>
        <end position="377"/>
    </location>
</feature>
<dbReference type="Gene3D" id="3.30.70.1430">
    <property type="entry name" value="Multidrug efflux transporter AcrB pore domain"/>
    <property type="match status" value="2"/>
</dbReference>
<feature type="transmembrane region" description="Helical" evidence="1">
    <location>
        <begin position="966"/>
        <end position="985"/>
    </location>
</feature>
<dbReference type="RefSeq" id="WP_246914007.1">
    <property type="nucleotide sequence ID" value="NZ_JALJRB010000032.1"/>
</dbReference>
<dbReference type="InterPro" id="IPR027463">
    <property type="entry name" value="AcrB_DN_DC_subdom"/>
</dbReference>
<evidence type="ECO:0000313" key="2">
    <source>
        <dbReference type="EMBL" id="MCJ8502738.1"/>
    </source>
</evidence>
<dbReference type="Gene3D" id="3.30.70.1320">
    <property type="entry name" value="Multidrug efflux transporter AcrB pore domain like"/>
    <property type="match status" value="1"/>
</dbReference>
<dbReference type="Gene3D" id="3.30.70.1440">
    <property type="entry name" value="Multidrug efflux transporter AcrB pore domain"/>
    <property type="match status" value="1"/>
</dbReference>
<protein>
    <submittedName>
        <fullName evidence="2">Efflux RND transporter permease subunit</fullName>
    </submittedName>
</protein>
<sequence>MNISTFAIQRPVMSVMAALIVIILGLVSLSRLAIDLMPDITYPTLSVVTEYSNASPEEMEELVTRPVEEAVSAVPGVEEVTSVSSEGMSSVRVTFTWGTDLDEAANDLRDRLDRVIPLLPDDADRPILRKFDLASFPILILGVASSLDPIQLRSIIDHQVKYRIERVPGVASLDIRGGLEREIHVNLDPDKIKALGIGVERIIERIRAENVTLPAGTIEYGLLDITIRTPGVFVRLDELGDTVVALREGASVKLREIASVEDKWERVTRIIRVNGQPGVRLAVNKQSGKNTVEVADGVLAEVARINEDIPQMRITPIIDTSAYIKRSIANVGRSIVYGGVLAVLVLLMFLRNISSTAIIVTTIPISIVATFALMYWGGFTLNIMTLGGLALGIGMLVDNAIVVLENIYRLREKGLDAKRAAIQGSQEVRAAVIASTITTLAVFLPLVFVEGMSGLIFRQLAYVVGFALACSLTVALTLVPMLAARGGRGPAVAAADVPETAGAALSSRLEGFYTRLEERYRRFLHWSLYRRGRTLGAAVAVLILCLALVPLVGVELMPSTDESEVRVNAEMAVGTRLEVVDQAFQEIEPLVYEAVPEIDNTVVFIGASSWRARGTNAGEMRIALVPVNQRNRSSEQIAQALRSALSDLPGVEIRTRAGQGLFLLRMGTQGDDRLQVDVRGHDLETADALARQVETVIAAVPGVTDTRVSRETGSPEELIVVDRGKAADMKLTVSQVATTLQTVLSGTSAGTFREGGNEYTILVQLADAQRRSLREILDLPVINADGEPVILRNVVSTTQRRGPTFIERKDQERVVYVTAEYSGRDMGAILADVRNGLATIPVPRDFSIPISGDYEEQQKAFAELLLSFVLALVLVYMVMASLYESLRDPFIVMFSVPFAAIGVILMLYLTGTTFNVQSYIGCIMLGGIVVNNAILLVDHINLLRRRDGMAMNAAIEEAGRRRMRPILMTAMTTMLAMTPLALGLGEGSEAQAPMARAIVGGLFSSTFITLIVVPTAYALIARKHLVRETDAPAS</sequence>
<proteinExistence type="predicted"/>
<dbReference type="SUPFAM" id="SSF82714">
    <property type="entry name" value="Multidrug efflux transporter AcrB TolC docking domain, DN and DC subdomains"/>
    <property type="match status" value="2"/>
</dbReference>
<dbReference type="GO" id="GO:0042910">
    <property type="term" value="F:xenobiotic transmembrane transporter activity"/>
    <property type="evidence" value="ECO:0007669"/>
    <property type="project" value="TreeGrafter"/>
</dbReference>
<comment type="caution">
    <text evidence="2">The sequence shown here is derived from an EMBL/GenBank/DDBJ whole genome shotgun (WGS) entry which is preliminary data.</text>
</comment>
<name>A0AA41URX7_9BACT</name>
<reference evidence="2" key="1">
    <citation type="submission" date="2022-04" db="EMBL/GenBank/DDBJ databases">
        <title>Desulfatitalea alkaliphila sp. nov., a novel anaerobic sulfate-reducing bacterium isolated from terrestrial mud volcano, Taman Peninsula, Russia.</title>
        <authorList>
            <person name="Khomyakova M.A."/>
            <person name="Merkel A.Y."/>
            <person name="Slobodkin A.I."/>
        </authorList>
    </citation>
    <scope>NUCLEOTIDE SEQUENCE</scope>
    <source>
        <strain evidence="2">M08but</strain>
    </source>
</reference>
<dbReference type="EMBL" id="JALJRB010000032">
    <property type="protein sequence ID" value="MCJ8502738.1"/>
    <property type="molecule type" value="Genomic_DNA"/>
</dbReference>
<gene>
    <name evidence="2" type="ORF">MRX98_19335</name>
</gene>
<dbReference type="InterPro" id="IPR001036">
    <property type="entry name" value="Acrflvin-R"/>
</dbReference>
<dbReference type="Gene3D" id="1.20.1640.10">
    <property type="entry name" value="Multidrug efflux transporter AcrB transmembrane domain"/>
    <property type="match status" value="2"/>
</dbReference>
<feature type="transmembrane region" description="Helical" evidence="1">
    <location>
        <begin position="916"/>
        <end position="937"/>
    </location>
</feature>
<feature type="transmembrane region" description="Helical" evidence="1">
    <location>
        <begin position="428"/>
        <end position="448"/>
    </location>
</feature>
<feature type="transmembrane region" description="Helical" evidence="1">
    <location>
        <begin position="535"/>
        <end position="554"/>
    </location>
</feature>
<evidence type="ECO:0000313" key="3">
    <source>
        <dbReference type="Proteomes" id="UP001165427"/>
    </source>
</evidence>
<dbReference type="AlphaFoldDB" id="A0AA41URX7"/>
<dbReference type="SUPFAM" id="SSF82693">
    <property type="entry name" value="Multidrug efflux transporter AcrB pore domain, PN1, PN2, PC1 and PC2 subdomains"/>
    <property type="match status" value="3"/>
</dbReference>
<dbReference type="PRINTS" id="PR00702">
    <property type="entry name" value="ACRIFLAVINRP"/>
</dbReference>
<organism evidence="2 3">
    <name type="scientific">Desulfatitalea alkaliphila</name>
    <dbReference type="NCBI Taxonomy" id="2929485"/>
    <lineage>
        <taxon>Bacteria</taxon>
        <taxon>Pseudomonadati</taxon>
        <taxon>Thermodesulfobacteriota</taxon>
        <taxon>Desulfobacteria</taxon>
        <taxon>Desulfobacterales</taxon>
        <taxon>Desulfosarcinaceae</taxon>
        <taxon>Desulfatitalea</taxon>
    </lineage>
</organism>
<dbReference type="GO" id="GO:0005886">
    <property type="term" value="C:plasma membrane"/>
    <property type="evidence" value="ECO:0007669"/>
    <property type="project" value="TreeGrafter"/>
</dbReference>
<feature type="transmembrane region" description="Helical" evidence="1">
    <location>
        <begin position="890"/>
        <end position="910"/>
    </location>
</feature>
<feature type="transmembrane region" description="Helical" evidence="1">
    <location>
        <begin position="460"/>
        <end position="479"/>
    </location>
</feature>
<keyword evidence="1" id="KW-0472">Membrane</keyword>
<keyword evidence="1" id="KW-1133">Transmembrane helix</keyword>
<accession>A0AA41URX7</accession>
<dbReference type="Pfam" id="PF00873">
    <property type="entry name" value="ACR_tran"/>
    <property type="match status" value="1"/>
</dbReference>